<evidence type="ECO:0000256" key="8">
    <source>
        <dbReference type="PIRNR" id="PIRNR005353"/>
    </source>
</evidence>
<dbReference type="AlphaFoldDB" id="A0AA41XEC1"/>
<evidence type="ECO:0000256" key="1">
    <source>
        <dbReference type="ARBA" id="ARBA00004651"/>
    </source>
</evidence>
<dbReference type="GO" id="GO:0005345">
    <property type="term" value="F:purine nucleobase transmembrane transporter activity"/>
    <property type="evidence" value="ECO:0007669"/>
    <property type="project" value="TreeGrafter"/>
</dbReference>
<name>A0AA41XEC1_9BACI</name>
<feature type="transmembrane region" description="Helical" evidence="9">
    <location>
        <begin position="225"/>
        <end position="244"/>
    </location>
</feature>
<evidence type="ECO:0000256" key="2">
    <source>
        <dbReference type="ARBA" id="ARBA00005697"/>
    </source>
</evidence>
<feature type="transmembrane region" description="Helical" evidence="9">
    <location>
        <begin position="175"/>
        <end position="194"/>
    </location>
</feature>
<dbReference type="RefSeq" id="WP_254761276.1">
    <property type="nucleotide sequence ID" value="NZ_JANCLT010000025.1"/>
</dbReference>
<feature type="transmembrane region" description="Helical" evidence="9">
    <location>
        <begin position="293"/>
        <end position="314"/>
    </location>
</feature>
<keyword evidence="4 8" id="KW-1003">Cell membrane</keyword>
<keyword evidence="3 8" id="KW-0813">Transport</keyword>
<comment type="similarity">
    <text evidence="2 8">Belongs to the nucleobase:cation symporter-2 (NCS2) (TC 2.A.40) family. Azg-like subfamily.</text>
</comment>
<feature type="transmembrane region" description="Helical" evidence="9">
    <location>
        <begin position="83"/>
        <end position="103"/>
    </location>
</feature>
<evidence type="ECO:0000256" key="4">
    <source>
        <dbReference type="ARBA" id="ARBA00022475"/>
    </source>
</evidence>
<dbReference type="InterPro" id="IPR045018">
    <property type="entry name" value="Azg-like"/>
</dbReference>
<evidence type="ECO:0000256" key="3">
    <source>
        <dbReference type="ARBA" id="ARBA00022448"/>
    </source>
</evidence>
<feature type="transmembrane region" description="Helical" evidence="9">
    <location>
        <begin position="139"/>
        <end position="163"/>
    </location>
</feature>
<evidence type="ECO:0000256" key="5">
    <source>
        <dbReference type="ARBA" id="ARBA00022692"/>
    </source>
</evidence>
<dbReference type="Proteomes" id="UP001156102">
    <property type="component" value="Unassembled WGS sequence"/>
</dbReference>
<accession>A0AA41XEC1</accession>
<feature type="transmembrane region" description="Helical" evidence="9">
    <location>
        <begin position="201"/>
        <end position="219"/>
    </location>
</feature>
<dbReference type="Pfam" id="PF00860">
    <property type="entry name" value="Xan_ur_permease"/>
    <property type="match status" value="1"/>
</dbReference>
<keyword evidence="11" id="KW-1185">Reference proteome</keyword>
<protein>
    <submittedName>
        <fullName evidence="10">NCS2 family permease</fullName>
    </submittedName>
</protein>
<feature type="transmembrane region" description="Helical" evidence="9">
    <location>
        <begin position="326"/>
        <end position="343"/>
    </location>
</feature>
<dbReference type="PANTHER" id="PTHR43337">
    <property type="entry name" value="XANTHINE/URACIL PERMEASE C887.17-RELATED"/>
    <property type="match status" value="1"/>
</dbReference>
<organism evidence="10 11">
    <name type="scientific">Ectobacillus ponti</name>
    <dbReference type="NCBI Taxonomy" id="2961894"/>
    <lineage>
        <taxon>Bacteria</taxon>
        <taxon>Bacillati</taxon>
        <taxon>Bacillota</taxon>
        <taxon>Bacilli</taxon>
        <taxon>Bacillales</taxon>
        <taxon>Bacillaceae</taxon>
        <taxon>Ectobacillus</taxon>
    </lineage>
</organism>
<feature type="transmembrane region" description="Helical" evidence="9">
    <location>
        <begin position="349"/>
        <end position="368"/>
    </location>
</feature>
<evidence type="ECO:0000256" key="6">
    <source>
        <dbReference type="ARBA" id="ARBA00022989"/>
    </source>
</evidence>
<keyword evidence="5 8" id="KW-0812">Transmembrane</keyword>
<gene>
    <name evidence="10" type="ORF">NK662_22785</name>
</gene>
<keyword evidence="6 8" id="KW-1133">Transmembrane helix</keyword>
<dbReference type="InterPro" id="IPR026033">
    <property type="entry name" value="Azg-like_bact_archaea"/>
</dbReference>
<proteinExistence type="inferred from homology"/>
<sequence length="441" mass="45970">MKRYFQFEELGTNYRTEFMAGLTTFLSMAYILFVNPATLSLSGVKGLPAGVGMDPGAVFVATALAAAAGSLVMGIFARYPIALAPGMGINAFFAYTVLLTMQIPWQTAIAGTLVSGILFIILTATGLREKIINAIPTELKHAVAAGIGLFIAFIGCQDAGIIVNNDATLVGLGDFSKGPTLLAIFGLFITVVLMTRKVNGAVFYGMVATAVVGVATGLIAPPKQIIGAVPSIAPTFGVALAHIGDIFTAKMILVVLTFFFIDFFDTAGTLVAVANQAGLMKGNKLPRAGRAMFADAAATTIGAVFGTSTTTAYIESSAGVAAGGRSGFTAVVAAGLFLLSLLFSPLLSVVTASVTAPALIIVGILMVSSLGEIDWKKFEVAVPAFFTLIAMPLTYSIATGIAIGFIFYPITMSIKGRAKEVHPAMYVLAVVFVLYFLFVRK</sequence>
<dbReference type="EMBL" id="JANCLT010000025">
    <property type="protein sequence ID" value="MCP8971348.1"/>
    <property type="molecule type" value="Genomic_DNA"/>
</dbReference>
<feature type="transmembrane region" description="Helical" evidence="9">
    <location>
        <begin position="56"/>
        <end position="76"/>
    </location>
</feature>
<feature type="transmembrane region" description="Helical" evidence="9">
    <location>
        <begin position="21"/>
        <end position="44"/>
    </location>
</feature>
<dbReference type="PIRSF" id="PIRSF005353">
    <property type="entry name" value="PbuG"/>
    <property type="match status" value="1"/>
</dbReference>
<dbReference type="InterPro" id="IPR006043">
    <property type="entry name" value="NCS2"/>
</dbReference>
<feature type="transmembrane region" description="Helical" evidence="9">
    <location>
        <begin position="109"/>
        <end position="127"/>
    </location>
</feature>
<feature type="transmembrane region" description="Helical" evidence="9">
    <location>
        <begin position="251"/>
        <end position="273"/>
    </location>
</feature>
<reference evidence="10" key="1">
    <citation type="submission" date="2022-07" db="EMBL/GenBank/DDBJ databases">
        <authorList>
            <person name="Li W.-J."/>
            <person name="Deng Q.-Q."/>
        </authorList>
    </citation>
    <scope>NUCLEOTIDE SEQUENCE</scope>
    <source>
        <strain evidence="10">SYSU M60031</strain>
    </source>
</reference>
<dbReference type="GO" id="GO:0005886">
    <property type="term" value="C:plasma membrane"/>
    <property type="evidence" value="ECO:0007669"/>
    <property type="project" value="UniProtKB-SubCell"/>
</dbReference>
<comment type="subcellular location">
    <subcellularLocation>
        <location evidence="1 8">Cell membrane</location>
        <topology evidence="1 8">Multi-pass membrane protein</topology>
    </subcellularLocation>
</comment>
<evidence type="ECO:0000256" key="9">
    <source>
        <dbReference type="SAM" id="Phobius"/>
    </source>
</evidence>
<keyword evidence="7 8" id="KW-0472">Membrane</keyword>
<feature type="transmembrane region" description="Helical" evidence="9">
    <location>
        <begin position="380"/>
        <end position="409"/>
    </location>
</feature>
<comment type="caution">
    <text evidence="10">The sequence shown here is derived from an EMBL/GenBank/DDBJ whole genome shotgun (WGS) entry which is preliminary data.</text>
</comment>
<evidence type="ECO:0000313" key="11">
    <source>
        <dbReference type="Proteomes" id="UP001156102"/>
    </source>
</evidence>
<evidence type="ECO:0000256" key="7">
    <source>
        <dbReference type="ARBA" id="ARBA00023136"/>
    </source>
</evidence>
<dbReference type="PANTHER" id="PTHR43337:SF11">
    <property type="entry name" value="GUANINE_HYPOXANTHINE PERMEASE PBUG"/>
    <property type="match status" value="1"/>
</dbReference>
<feature type="transmembrane region" description="Helical" evidence="9">
    <location>
        <begin position="421"/>
        <end position="439"/>
    </location>
</feature>
<evidence type="ECO:0000313" key="10">
    <source>
        <dbReference type="EMBL" id="MCP8971348.1"/>
    </source>
</evidence>